<feature type="domain" description="ABC3 transporter permease C-terminal" evidence="7">
    <location>
        <begin position="250"/>
        <end position="363"/>
    </location>
</feature>
<sequence>MMLRKSVIRQMKEKKLQYMGVIVLLAISILLYVALSMAITTMETRNEEFKEAYNQEDFHFIVSEQVEGSQLSTWEEEFDVTLEKRMYTDLDFANDTTLRLLEVSNHVNKPYISKGEMPKKEKEIAVSPVFANTHDVEVGDTISLGKQEVTVTGFMYLPDYIYILERESDLINDPKLFGIAIGSEETINNLGSNVITQISADKASKEEIEEFKDNLTSTHTLLKWLEADDNPRIEFVESEIEGSKAVTTTLPLFILALSIMMAVMILKRRMEMQRKELGTLMALGYRRQELLKLYMTFPVVIGLVGTIVGIIAGAAFSIPLTNLYTTYYNLPSLSFFDWDITVLIIGFIIPNILLLAITYFVIRKPLKQSPLTLLSPKDMSTGKKSMLEKLPIFQKGSFLTRFRLRLMIRSKTRAVYIWIGVMFSTILLMFGFVTSTAMSDLVDSTYKQILTYDYAVHYTTLQESNTEEAASPFTTNEVSVTKIGDQEEDVDSSITLYGMEPETNLIQLTNEADETVNMVTKEGFVISQPLATILNVEAGDTITVENSVNNQKLEKEIVSIAKLYIGNSIYYQKEQVNSFFGYPEEAYTAKWTNKDPSDEQDVLFIENKQDIIESFESTSSLTRYAILGISVFAFFIGVVVLTLITNLIVEENSPSISLFKVMGYMDKEISKLIVNVYTPIVVLAYIVSVPIGIVSIDQMMASLVEQTGFSFPVQLSWYMVVVGFAIIMLTYYVSLAFSRRKLKQVSLQEALKKQQD</sequence>
<evidence type="ECO:0000256" key="1">
    <source>
        <dbReference type="ARBA" id="ARBA00004651"/>
    </source>
</evidence>
<evidence type="ECO:0000256" key="3">
    <source>
        <dbReference type="ARBA" id="ARBA00022692"/>
    </source>
</evidence>
<feature type="transmembrane region" description="Helical" evidence="6">
    <location>
        <begin position="669"/>
        <end position="696"/>
    </location>
</feature>
<evidence type="ECO:0000256" key="5">
    <source>
        <dbReference type="ARBA" id="ARBA00023136"/>
    </source>
</evidence>
<reference evidence="8 9" key="1">
    <citation type="submission" date="2024-09" db="EMBL/GenBank/DDBJ databases">
        <authorList>
            <person name="Sun Q."/>
            <person name="Mori K."/>
        </authorList>
    </citation>
    <scope>NUCLEOTIDE SEQUENCE [LARGE SCALE GENOMIC DNA]</scope>
    <source>
        <strain evidence="8 9">NCAIM B.02529</strain>
    </source>
</reference>
<dbReference type="InterPro" id="IPR038766">
    <property type="entry name" value="Membrane_comp_ABC_pdt"/>
</dbReference>
<feature type="transmembrane region" description="Helical" evidence="6">
    <location>
        <begin position="293"/>
        <end position="320"/>
    </location>
</feature>
<keyword evidence="2" id="KW-1003">Cell membrane</keyword>
<evidence type="ECO:0000259" key="7">
    <source>
        <dbReference type="Pfam" id="PF02687"/>
    </source>
</evidence>
<proteinExistence type="predicted"/>
<dbReference type="RefSeq" id="WP_377345350.1">
    <property type="nucleotide sequence ID" value="NZ_JBHLTP010000003.1"/>
</dbReference>
<dbReference type="EMBL" id="JBHLTP010000003">
    <property type="protein sequence ID" value="MFC0522822.1"/>
    <property type="molecule type" value="Genomic_DNA"/>
</dbReference>
<comment type="caution">
    <text evidence="8">The sequence shown here is derived from an EMBL/GenBank/DDBJ whole genome shotgun (WGS) entry which is preliminary data.</text>
</comment>
<dbReference type="Pfam" id="PF02687">
    <property type="entry name" value="FtsX"/>
    <property type="match status" value="2"/>
</dbReference>
<name>A0ABV6LK98_9BACI</name>
<feature type="domain" description="ABC3 transporter permease C-terminal" evidence="7">
    <location>
        <begin position="629"/>
        <end position="744"/>
    </location>
</feature>
<gene>
    <name evidence="8" type="ORF">ACFFGV_04360</name>
</gene>
<organism evidence="8 9">
    <name type="scientific">Pontibacillus salicampi</name>
    <dbReference type="NCBI Taxonomy" id="1449801"/>
    <lineage>
        <taxon>Bacteria</taxon>
        <taxon>Bacillati</taxon>
        <taxon>Bacillota</taxon>
        <taxon>Bacilli</taxon>
        <taxon>Bacillales</taxon>
        <taxon>Bacillaceae</taxon>
        <taxon>Pontibacillus</taxon>
    </lineage>
</organism>
<accession>A0ABV6LK98</accession>
<comment type="subcellular location">
    <subcellularLocation>
        <location evidence="1">Cell membrane</location>
        <topology evidence="1">Multi-pass membrane protein</topology>
    </subcellularLocation>
</comment>
<feature type="transmembrane region" description="Helical" evidence="6">
    <location>
        <begin position="415"/>
        <end position="438"/>
    </location>
</feature>
<feature type="transmembrane region" description="Helical" evidence="6">
    <location>
        <begin position="340"/>
        <end position="362"/>
    </location>
</feature>
<evidence type="ECO:0000256" key="4">
    <source>
        <dbReference type="ARBA" id="ARBA00022989"/>
    </source>
</evidence>
<keyword evidence="5 6" id="KW-0472">Membrane</keyword>
<dbReference type="Proteomes" id="UP001589836">
    <property type="component" value="Unassembled WGS sequence"/>
</dbReference>
<dbReference type="PANTHER" id="PTHR30287">
    <property type="entry name" value="MEMBRANE COMPONENT OF PREDICTED ABC SUPERFAMILY METABOLITE UPTAKE TRANSPORTER"/>
    <property type="match status" value="1"/>
</dbReference>
<dbReference type="InterPro" id="IPR003838">
    <property type="entry name" value="ABC3_permease_C"/>
</dbReference>
<keyword evidence="3 6" id="KW-0812">Transmembrane</keyword>
<evidence type="ECO:0000256" key="2">
    <source>
        <dbReference type="ARBA" id="ARBA00022475"/>
    </source>
</evidence>
<keyword evidence="9" id="KW-1185">Reference proteome</keyword>
<evidence type="ECO:0000256" key="6">
    <source>
        <dbReference type="SAM" id="Phobius"/>
    </source>
</evidence>
<evidence type="ECO:0000313" key="8">
    <source>
        <dbReference type="EMBL" id="MFC0522822.1"/>
    </source>
</evidence>
<keyword evidence="4 6" id="KW-1133">Transmembrane helix</keyword>
<feature type="transmembrane region" description="Helical" evidence="6">
    <location>
        <begin position="245"/>
        <end position="266"/>
    </location>
</feature>
<protein>
    <submittedName>
        <fullName evidence="8">ABC transporter permease</fullName>
    </submittedName>
</protein>
<evidence type="ECO:0000313" key="9">
    <source>
        <dbReference type="Proteomes" id="UP001589836"/>
    </source>
</evidence>
<feature type="transmembrane region" description="Helical" evidence="6">
    <location>
        <begin position="716"/>
        <end position="737"/>
    </location>
</feature>
<dbReference type="PANTHER" id="PTHR30287:SF1">
    <property type="entry name" value="INNER MEMBRANE PROTEIN"/>
    <property type="match status" value="1"/>
</dbReference>
<feature type="transmembrane region" description="Helical" evidence="6">
    <location>
        <begin position="624"/>
        <end position="649"/>
    </location>
</feature>